<dbReference type="InterPro" id="IPR004680">
    <property type="entry name" value="Cit_transptr-like_dom"/>
</dbReference>
<dbReference type="EMBL" id="AAKSZQ010000002">
    <property type="protein sequence ID" value="ECV1058901.1"/>
    <property type="molecule type" value="Genomic_DNA"/>
</dbReference>
<evidence type="ECO:0000256" key="3">
    <source>
        <dbReference type="ARBA" id="ARBA00022692"/>
    </source>
</evidence>
<proteinExistence type="predicted"/>
<evidence type="ECO:0000313" key="7">
    <source>
        <dbReference type="EMBL" id="ECV1058901.1"/>
    </source>
</evidence>
<comment type="caution">
    <text evidence="7">The sequence shown here is derived from an EMBL/GenBank/DDBJ whole genome shotgun (WGS) entry which is preliminary data.</text>
</comment>
<comment type="subcellular location">
    <subcellularLocation>
        <location evidence="1">Membrane</location>
        <topology evidence="1">Multi-pass membrane protein</topology>
    </subcellularLocation>
</comment>
<keyword evidence="3" id="KW-0812">Transmembrane</keyword>
<reference evidence="7" key="1">
    <citation type="submission" date="2019-09" db="EMBL/GenBank/DDBJ databases">
        <authorList>
            <consortium name="GenomeTrakr network: Whole genome sequencing for foodborne pathogen traceback"/>
        </authorList>
    </citation>
    <scope>NUCLEOTIDE SEQUENCE</scope>
    <source>
        <strain evidence="7">TTU_586</strain>
    </source>
</reference>
<name>A0A690K853_CAMJU</name>
<evidence type="ECO:0000259" key="6">
    <source>
        <dbReference type="Pfam" id="PF03600"/>
    </source>
</evidence>
<evidence type="ECO:0000256" key="4">
    <source>
        <dbReference type="ARBA" id="ARBA00022989"/>
    </source>
</evidence>
<protein>
    <submittedName>
        <fullName evidence="7">TRAP transporter large permease subunit</fullName>
    </submittedName>
</protein>
<evidence type="ECO:0000256" key="5">
    <source>
        <dbReference type="ARBA" id="ARBA00023136"/>
    </source>
</evidence>
<feature type="domain" description="Citrate transporter-like" evidence="6">
    <location>
        <begin position="32"/>
        <end position="394"/>
    </location>
</feature>
<dbReference type="Pfam" id="PF03600">
    <property type="entry name" value="CitMHS"/>
    <property type="match status" value="1"/>
</dbReference>
<keyword evidence="2" id="KW-0813">Transport</keyword>
<evidence type="ECO:0000256" key="1">
    <source>
        <dbReference type="ARBA" id="ARBA00004141"/>
    </source>
</evidence>
<dbReference type="AlphaFoldDB" id="A0A690K853"/>
<organism evidence="7">
    <name type="scientific">Campylobacter jejuni</name>
    <dbReference type="NCBI Taxonomy" id="197"/>
    <lineage>
        <taxon>Bacteria</taxon>
        <taxon>Pseudomonadati</taxon>
        <taxon>Campylobacterota</taxon>
        <taxon>Epsilonproteobacteria</taxon>
        <taxon>Campylobacterales</taxon>
        <taxon>Campylobacteraceae</taxon>
        <taxon>Campylobacter</taxon>
    </lineage>
</organism>
<accession>A0A690K853</accession>
<keyword evidence="4" id="KW-1133">Transmembrane helix</keyword>
<keyword evidence="5" id="KW-0472">Membrane</keyword>
<dbReference type="GO" id="GO:0055085">
    <property type="term" value="P:transmembrane transport"/>
    <property type="evidence" value="ECO:0007669"/>
    <property type="project" value="InterPro"/>
</dbReference>
<gene>
    <name evidence="7" type="ORF">F2N15_01610</name>
</gene>
<dbReference type="GO" id="GO:0016020">
    <property type="term" value="C:membrane"/>
    <property type="evidence" value="ECO:0007669"/>
    <property type="project" value="UniProtKB-SubCell"/>
</dbReference>
<sequence>MDLFLSFIGFFGLGLIVWLLLKDKTTPALAFILVSAFVGALLMIMDASGLGVGKALGVQGDVLNFKVMKGFIADGVKSVSNTAALFVFSILFFSTLSASGFFNRIINFLLSKVSPNIYVITILTSIMAMFVHLDGSGAATFLIVIPALLPIYERLNMRKSSLLLICASAMGVMNVLPWGGPTLRAATVIKADANALWHQLIPMQILGIVLALALAILIGYQEKRRGAGGNLEGIKLEIEKSEYQNDKFFWVNVFLLIAVIAALVVNVLPSYVCFMIGFAIALPLNYPDLKLAKKVMDKASGSAIMMYITLIGAGILIGIFDKSGIMNKMGSSILTLIPNEYSNFIPLIIGLLAVPMALIFCTDSYFYGVMPVVLSVTNAFGIDPVDIAIIMVLARNCATFISPVVPATLLGCGLANVAIKEHIKRSFFYIWGISIICLIFGYITGVIPQLF</sequence>
<evidence type="ECO:0000256" key="2">
    <source>
        <dbReference type="ARBA" id="ARBA00022448"/>
    </source>
</evidence>